<evidence type="ECO:0000313" key="1">
    <source>
        <dbReference type="EMBL" id="RYV50855.1"/>
    </source>
</evidence>
<dbReference type="Pfam" id="PF09661">
    <property type="entry name" value="DUF2398"/>
    <property type="match status" value="1"/>
</dbReference>
<dbReference type="InterPro" id="IPR013494">
    <property type="entry name" value="CHP02678"/>
</dbReference>
<proteinExistence type="predicted"/>
<comment type="caution">
    <text evidence="1">The sequence shown here is derived from an EMBL/GenBank/DDBJ whole genome shotgun (WGS) entry which is preliminary data.</text>
</comment>
<accession>A0A4Q5MYS7</accession>
<dbReference type="AlphaFoldDB" id="A0A4Q5MYS7"/>
<dbReference type="OrthoDB" id="188354at2"/>
<dbReference type="RefSeq" id="WP_130102796.1">
    <property type="nucleotide sequence ID" value="NZ_SDWW01000025.1"/>
</dbReference>
<keyword evidence="2" id="KW-1185">Reference proteome</keyword>
<dbReference type="Proteomes" id="UP000293764">
    <property type="component" value="Unassembled WGS sequence"/>
</dbReference>
<dbReference type="EMBL" id="SDWW01000025">
    <property type="protein sequence ID" value="RYV50855.1"/>
    <property type="molecule type" value="Genomic_DNA"/>
</dbReference>
<organism evidence="1 2">
    <name type="scientific">Pengzhenrongella frigida</name>
    <dbReference type="NCBI Taxonomy" id="1259133"/>
    <lineage>
        <taxon>Bacteria</taxon>
        <taxon>Bacillati</taxon>
        <taxon>Actinomycetota</taxon>
        <taxon>Actinomycetes</taxon>
        <taxon>Micrococcales</taxon>
        <taxon>Pengzhenrongella</taxon>
    </lineage>
</organism>
<reference evidence="1 2" key="1">
    <citation type="submission" date="2019-01" db="EMBL/GenBank/DDBJ databases">
        <title>Novel species of Cellulomonas.</title>
        <authorList>
            <person name="Liu Q."/>
            <person name="Xin Y.-H."/>
        </authorList>
    </citation>
    <scope>NUCLEOTIDE SEQUENCE [LARGE SCALE GENOMIC DNA]</scope>
    <source>
        <strain evidence="1 2">HLT2-17</strain>
    </source>
</reference>
<name>A0A4Q5MYS7_9MICO</name>
<evidence type="ECO:0000313" key="2">
    <source>
        <dbReference type="Proteomes" id="UP000293764"/>
    </source>
</evidence>
<dbReference type="NCBIfam" id="TIGR02678">
    <property type="entry name" value="TIGR02678 family protein"/>
    <property type="match status" value="1"/>
</dbReference>
<protein>
    <submittedName>
        <fullName evidence="1">TIGR02678 family protein</fullName>
    </submittedName>
</protein>
<sequence>MTDARHVDGIAPRIATVLEERDRDEQIRAARALLGSPLLRADSDPEAFRLARRHSDHLRRWFEQNTGWRLVVDARVVRLLKAPSLSGPASLAIAGSHSARARRGDPPFTRRRYVLLCLALASLERSDPQVSLGRLAENVVLLSRQTPLEGVEFALATRDERSDLAAAIRLLLGLGVLTRVAGDEESFVQSGGDALYDVDRRVLSRLLVVRHGPSVIVNTPGFDSGELEISQLEGALFAEPPAFTDDETNRRVRHALTSRLLEDPVVYYDELDEAERVYLTRQRAAITRRITEFTGLTAEMRAEGIAMVDPLDQLTDLRMPESGTDGHATLLIAEHLAGSGSTEIEQLRHLVRKLAGEYSTYWRRTAQQPGAENAIVADAVGRLAGLGLVRIAGTTVTPRPALHRFSIGAPTIRAAVLSAPDTSRGTHR</sequence>
<gene>
    <name evidence="1" type="ORF">EUA98_11335</name>
</gene>